<dbReference type="SUPFAM" id="SSF54593">
    <property type="entry name" value="Glyoxalase/Bleomycin resistance protein/Dihydroxybiphenyl dioxygenase"/>
    <property type="match status" value="1"/>
</dbReference>
<dbReference type="InterPro" id="IPR029068">
    <property type="entry name" value="Glyas_Bleomycin-R_OHBP_Dase"/>
</dbReference>
<dbReference type="InterPro" id="IPR041581">
    <property type="entry name" value="Glyoxalase_6"/>
</dbReference>
<organism evidence="2 3">
    <name type="scientific">Phenylobacterium deserti</name>
    <dbReference type="NCBI Taxonomy" id="1914756"/>
    <lineage>
        <taxon>Bacteria</taxon>
        <taxon>Pseudomonadati</taxon>
        <taxon>Pseudomonadota</taxon>
        <taxon>Alphaproteobacteria</taxon>
        <taxon>Caulobacterales</taxon>
        <taxon>Caulobacteraceae</taxon>
        <taxon>Phenylobacterium</taxon>
    </lineage>
</organism>
<evidence type="ECO:0000259" key="1">
    <source>
        <dbReference type="PROSITE" id="PS51819"/>
    </source>
</evidence>
<dbReference type="RefSeq" id="WP_111512856.1">
    <property type="nucleotide sequence ID" value="NZ_QFYR01000001.1"/>
</dbReference>
<keyword evidence="3" id="KW-1185">Reference proteome</keyword>
<gene>
    <name evidence="2" type="ORF">DJ018_00530</name>
</gene>
<evidence type="ECO:0000313" key="2">
    <source>
        <dbReference type="EMBL" id="RAK56505.1"/>
    </source>
</evidence>
<dbReference type="Gene3D" id="3.10.180.10">
    <property type="entry name" value="2,3-Dihydroxybiphenyl 1,2-Dioxygenase, domain 1"/>
    <property type="match status" value="1"/>
</dbReference>
<proteinExistence type="predicted"/>
<dbReference type="PROSITE" id="PS51819">
    <property type="entry name" value="VOC"/>
    <property type="match status" value="1"/>
</dbReference>
<dbReference type="EMBL" id="QFYR01000001">
    <property type="protein sequence ID" value="RAK56505.1"/>
    <property type="molecule type" value="Genomic_DNA"/>
</dbReference>
<sequence>MDLLVNIDVPDLEAAEGFYVAAFGLRPSRRFGRVVELSGLPVKIYLLEAEPHTVGAGYDRRRYERHWSPIHLDVVVEDLESALARALTAGAEAETEIRDSVWGRIVTLADPFGHGFCLVEFKGRGYDEIARPA</sequence>
<evidence type="ECO:0000313" key="3">
    <source>
        <dbReference type="Proteomes" id="UP000249725"/>
    </source>
</evidence>
<dbReference type="AlphaFoldDB" id="A0A328AQ73"/>
<dbReference type="InterPro" id="IPR037523">
    <property type="entry name" value="VOC_core"/>
</dbReference>
<feature type="domain" description="VOC" evidence="1">
    <location>
        <begin position="1"/>
        <end position="121"/>
    </location>
</feature>
<comment type="caution">
    <text evidence="2">The sequence shown here is derived from an EMBL/GenBank/DDBJ whole genome shotgun (WGS) entry which is preliminary data.</text>
</comment>
<protein>
    <submittedName>
        <fullName evidence="2">VOC family protein</fullName>
    </submittedName>
</protein>
<name>A0A328AQ73_9CAUL</name>
<dbReference type="OrthoDB" id="5522469at2"/>
<reference evidence="3" key="1">
    <citation type="submission" date="2018-05" db="EMBL/GenBank/DDBJ databases">
        <authorList>
            <person name="Li X."/>
        </authorList>
    </citation>
    <scope>NUCLEOTIDE SEQUENCE [LARGE SCALE GENOMIC DNA]</scope>
    <source>
        <strain evidence="3">YIM 73061</strain>
    </source>
</reference>
<dbReference type="Pfam" id="PF18029">
    <property type="entry name" value="Glyoxalase_6"/>
    <property type="match status" value="1"/>
</dbReference>
<dbReference type="Proteomes" id="UP000249725">
    <property type="component" value="Unassembled WGS sequence"/>
</dbReference>
<accession>A0A328AQ73</accession>